<organism evidence="8 9">
    <name type="scientific">Listeria cornellensis FSL F6-0969</name>
    <dbReference type="NCBI Taxonomy" id="1265820"/>
    <lineage>
        <taxon>Bacteria</taxon>
        <taxon>Bacillati</taxon>
        <taxon>Bacillota</taxon>
        <taxon>Bacilli</taxon>
        <taxon>Bacillales</taxon>
        <taxon>Listeriaceae</taxon>
        <taxon>Listeria</taxon>
    </lineage>
</organism>
<evidence type="ECO:0000256" key="1">
    <source>
        <dbReference type="ARBA" id="ARBA00007150"/>
    </source>
</evidence>
<keyword evidence="2" id="KW-1003">Cell membrane</keyword>
<keyword evidence="9" id="KW-1185">Reference proteome</keyword>
<reference evidence="8 9" key="1">
    <citation type="journal article" date="2014" name="Int. J. Syst. Evol. Microbiol.">
        <title>Listeria floridensis sp. nov., Listeria aquatica sp. nov., Listeria cornellensis sp. nov., Listeria riparia sp. nov. and Listeria grandensis sp. nov., from agricultural and natural environments.</title>
        <authorList>
            <person name="den Bakker H.C."/>
            <person name="Warchocki S."/>
            <person name="Wright E.M."/>
            <person name="Allred A.F."/>
            <person name="Ahlstrom C."/>
            <person name="Manuel C.S."/>
            <person name="Stasiewicz M.J."/>
            <person name="Burrell A."/>
            <person name="Roof S."/>
            <person name="Strawn L."/>
            <person name="Fortes E.D."/>
            <person name="Nightingale K.K."/>
            <person name="Kephart D."/>
            <person name="Wiedmann M."/>
        </authorList>
    </citation>
    <scope>NUCLEOTIDE SEQUENCE [LARGE SCALE GENOMIC DNA]</scope>
    <source>
        <strain evidence="9">FSL F6-969</strain>
    </source>
</reference>
<evidence type="ECO:0000256" key="5">
    <source>
        <dbReference type="ARBA" id="ARBA00022989"/>
    </source>
</evidence>
<sequence length="97" mass="11536">MYESIWNVIGFIILLVLRRMRILRGELFLSYVIWYSIGRYFIEGLRTDSLMLTDTLRMAQFISIVLVALSVGLIAYFRVKKDRPYYLEDKYGIAKKK</sequence>
<dbReference type="EMBL" id="AODE01000004">
    <property type="protein sequence ID" value="EUJ32538.1"/>
    <property type="molecule type" value="Genomic_DNA"/>
</dbReference>
<evidence type="ECO:0000313" key="8">
    <source>
        <dbReference type="EMBL" id="EUJ32538.1"/>
    </source>
</evidence>
<gene>
    <name evidence="8" type="ORF">PCORN_01090</name>
</gene>
<dbReference type="PATRIC" id="fig|1265820.5.peg.210"/>
<keyword evidence="8" id="KW-0328">Glycosyltransferase</keyword>
<dbReference type="AlphaFoldDB" id="W7CHW6"/>
<dbReference type="STRING" id="1265820.PCORN_01090"/>
<keyword evidence="6 7" id="KW-0472">Membrane</keyword>
<name>W7CHW6_9LIST</name>
<keyword evidence="3 8" id="KW-0808">Transferase</keyword>
<evidence type="ECO:0000256" key="6">
    <source>
        <dbReference type="ARBA" id="ARBA00023136"/>
    </source>
</evidence>
<dbReference type="Pfam" id="PF01790">
    <property type="entry name" value="LGT"/>
    <property type="match status" value="1"/>
</dbReference>
<dbReference type="GO" id="GO:0005886">
    <property type="term" value="C:plasma membrane"/>
    <property type="evidence" value="ECO:0007669"/>
    <property type="project" value="InterPro"/>
</dbReference>
<comment type="similarity">
    <text evidence="1">Belongs to the Lgt family.</text>
</comment>
<protein>
    <submittedName>
        <fullName evidence="8">Prolipoprotein diacylglyceryl transferase</fullName>
        <ecNumber evidence="8">2.4.99.-</ecNumber>
    </submittedName>
</protein>
<dbReference type="GO" id="GO:0008961">
    <property type="term" value="F:phosphatidylglycerol-prolipoprotein diacylglyceryl transferase activity"/>
    <property type="evidence" value="ECO:0007669"/>
    <property type="project" value="InterPro"/>
</dbReference>
<dbReference type="GO" id="GO:0042158">
    <property type="term" value="P:lipoprotein biosynthetic process"/>
    <property type="evidence" value="ECO:0007669"/>
    <property type="project" value="InterPro"/>
</dbReference>
<feature type="transmembrane region" description="Helical" evidence="7">
    <location>
        <begin position="58"/>
        <end position="77"/>
    </location>
</feature>
<proteinExistence type="inferred from homology"/>
<keyword evidence="8" id="KW-0449">Lipoprotein</keyword>
<dbReference type="PANTHER" id="PTHR30589:SF0">
    <property type="entry name" value="PHOSPHATIDYLGLYCEROL--PROLIPOPROTEIN DIACYLGLYCERYL TRANSFERASE"/>
    <property type="match status" value="1"/>
</dbReference>
<evidence type="ECO:0000256" key="2">
    <source>
        <dbReference type="ARBA" id="ARBA00022475"/>
    </source>
</evidence>
<dbReference type="PANTHER" id="PTHR30589">
    <property type="entry name" value="PROLIPOPROTEIN DIACYLGLYCERYL TRANSFERASE"/>
    <property type="match status" value="1"/>
</dbReference>
<evidence type="ECO:0000256" key="7">
    <source>
        <dbReference type="SAM" id="Phobius"/>
    </source>
</evidence>
<evidence type="ECO:0000256" key="4">
    <source>
        <dbReference type="ARBA" id="ARBA00022692"/>
    </source>
</evidence>
<comment type="caution">
    <text evidence="8">The sequence shown here is derived from an EMBL/GenBank/DDBJ whole genome shotgun (WGS) entry which is preliminary data.</text>
</comment>
<evidence type="ECO:0000256" key="3">
    <source>
        <dbReference type="ARBA" id="ARBA00022679"/>
    </source>
</evidence>
<keyword evidence="5 7" id="KW-1133">Transmembrane helix</keyword>
<dbReference type="Proteomes" id="UP000019254">
    <property type="component" value="Unassembled WGS sequence"/>
</dbReference>
<feature type="transmembrane region" description="Helical" evidence="7">
    <location>
        <begin position="21"/>
        <end position="38"/>
    </location>
</feature>
<evidence type="ECO:0000313" key="9">
    <source>
        <dbReference type="Proteomes" id="UP000019254"/>
    </source>
</evidence>
<dbReference type="EC" id="2.4.99.-" evidence="8"/>
<keyword evidence="4 7" id="KW-0812">Transmembrane</keyword>
<accession>W7CHW6</accession>
<dbReference type="InterPro" id="IPR001640">
    <property type="entry name" value="Lgt"/>
</dbReference>